<feature type="compositionally biased region" description="Polar residues" evidence="7">
    <location>
        <begin position="681"/>
        <end position="692"/>
    </location>
</feature>
<dbReference type="InterPro" id="IPR007502">
    <property type="entry name" value="Helicase-assoc_dom"/>
</dbReference>
<dbReference type="OrthoDB" id="9808833at2"/>
<dbReference type="AlphaFoldDB" id="V5WGD9"/>
<evidence type="ECO:0000259" key="8">
    <source>
        <dbReference type="PROSITE" id="PS51192"/>
    </source>
</evidence>
<evidence type="ECO:0000256" key="5">
    <source>
        <dbReference type="ARBA" id="ARBA00022806"/>
    </source>
</evidence>
<dbReference type="InterPro" id="IPR027417">
    <property type="entry name" value="P-loop_NTPase"/>
</dbReference>
<evidence type="ECO:0000256" key="7">
    <source>
        <dbReference type="SAM" id="MobiDB-lite"/>
    </source>
</evidence>
<dbReference type="InterPro" id="IPR001650">
    <property type="entry name" value="Helicase_C-like"/>
</dbReference>
<dbReference type="SMART" id="SM00490">
    <property type="entry name" value="HELICc"/>
    <property type="match status" value="1"/>
</dbReference>
<dbReference type="GO" id="GO:0003723">
    <property type="term" value="F:RNA binding"/>
    <property type="evidence" value="ECO:0007669"/>
    <property type="project" value="TreeGrafter"/>
</dbReference>
<dbReference type="Pfam" id="PF07717">
    <property type="entry name" value="OB_NTP_bind"/>
    <property type="match status" value="1"/>
</dbReference>
<feature type="compositionally biased region" description="Basic and acidic residues" evidence="7">
    <location>
        <begin position="650"/>
        <end position="659"/>
    </location>
</feature>
<keyword evidence="4" id="KW-0378">Hydrolase</keyword>
<dbReference type="SUPFAM" id="SSF52540">
    <property type="entry name" value="P-loop containing nucleoside triphosphate hydrolases"/>
    <property type="match status" value="1"/>
</dbReference>
<keyword evidence="3" id="KW-0547">Nucleotide-binding</keyword>
<dbReference type="PATRIC" id="fig|1307761.3.peg.810"/>
<dbReference type="Gene3D" id="1.20.120.1080">
    <property type="match status" value="1"/>
</dbReference>
<dbReference type="PROSITE" id="PS51194">
    <property type="entry name" value="HELICASE_CTER"/>
    <property type="match status" value="1"/>
</dbReference>
<evidence type="ECO:0000256" key="1">
    <source>
        <dbReference type="ARBA" id="ARBA00008792"/>
    </source>
</evidence>
<dbReference type="eggNOG" id="COG1643">
    <property type="taxonomic scope" value="Bacteria"/>
</dbReference>
<dbReference type="InterPro" id="IPR002464">
    <property type="entry name" value="DNA/RNA_helicase_DEAH_CS"/>
</dbReference>
<feature type="domain" description="Helicase ATP-binding" evidence="8">
    <location>
        <begin position="16"/>
        <end position="183"/>
    </location>
</feature>
<dbReference type="EMBL" id="CP006939">
    <property type="protein sequence ID" value="AHC14231.1"/>
    <property type="molecule type" value="Genomic_DNA"/>
</dbReference>
<keyword evidence="6" id="KW-0067">ATP-binding</keyword>
<feature type="domain" description="Helicase C-terminal" evidence="9">
    <location>
        <begin position="204"/>
        <end position="379"/>
    </location>
</feature>
<protein>
    <recommendedName>
        <fullName evidence="2">RNA helicase</fullName>
        <ecNumber evidence="2">3.6.4.13</ecNumber>
    </recommendedName>
</protein>
<dbReference type="Gene3D" id="3.40.50.300">
    <property type="entry name" value="P-loop containing nucleotide triphosphate hydrolases"/>
    <property type="match status" value="2"/>
</dbReference>
<gene>
    <name evidence="10" type="ORF">L21SP2_0809</name>
</gene>
<dbReference type="KEGG" id="slr:L21SP2_0809"/>
<dbReference type="InterPro" id="IPR011709">
    <property type="entry name" value="DEAD-box_helicase_OB_fold"/>
</dbReference>
<dbReference type="GO" id="GO:0003724">
    <property type="term" value="F:RNA helicase activity"/>
    <property type="evidence" value="ECO:0007669"/>
    <property type="project" value="UniProtKB-EC"/>
</dbReference>
<dbReference type="PROSITE" id="PS00690">
    <property type="entry name" value="DEAH_ATP_HELICASE"/>
    <property type="match status" value="1"/>
</dbReference>
<dbReference type="STRING" id="1307761.L21SP2_0809"/>
<reference evidence="10 11" key="1">
    <citation type="journal article" date="2015" name="Stand. Genomic Sci.">
        <title>Complete genome sequence and description of Salinispira pacifica gen. nov., sp. nov., a novel spirochaete isolated form a hypersaline microbial mat.</title>
        <authorList>
            <person name="Ben Hania W."/>
            <person name="Joseph M."/>
            <person name="Schumann P."/>
            <person name="Bunk B."/>
            <person name="Fiebig A."/>
            <person name="Sproer C."/>
            <person name="Klenk H.P."/>
            <person name="Fardeau M.L."/>
            <person name="Spring S."/>
        </authorList>
    </citation>
    <scope>NUCLEOTIDE SEQUENCE [LARGE SCALE GENOMIC DNA]</scope>
    <source>
        <strain evidence="10 11">L21-RPul-D2</strain>
    </source>
</reference>
<dbReference type="Pfam" id="PF21010">
    <property type="entry name" value="HA2_C"/>
    <property type="match status" value="1"/>
</dbReference>
<evidence type="ECO:0000256" key="3">
    <source>
        <dbReference type="ARBA" id="ARBA00022741"/>
    </source>
</evidence>
<dbReference type="CDD" id="cd17917">
    <property type="entry name" value="DEXHc_RHA-like"/>
    <property type="match status" value="1"/>
</dbReference>
<sequence length="916" mass="102681">MNPRNLPVYQQREKILSSLRDHQVVVVESPTGSGKTTQLPVILHEAGFESRGVIGITQPRRIAAVSVSDYIRKQLHQELGEQAQAFCGYKMRFHDTTTGDTRIKVMTDGILLQELKADPYLSRYSVIMVDEAHERSLNIDFILGLLKRSLELRPDLKLIISSATINADIFSDYFASAPVVRIDTETFPVSTIYAPPAVQGDYEVLVQKIVEIVGHVIDEKRPGDMLIFLSGERIIKDTITALYSQPFRKKLYILPLYGRLSKEEQDEVFPPPPPGKIKLVVATNIAETSITIDGITTVIDSGLAKMNFYNPRTFTSSLVEKPISKASANQRRGRAGRTRPGTCYRLYPMEDFQYRPEFTQEEIFRTDLSEVVLRMAELGIRDFESFDFISPPGRGGIASAVETLNLLDALDDERSLSRIGQRMARFPLLPRHSRMIVEAMLSYPDVLDHVVTATSFLTTNNPFLLPQGEESEARNAHHHFRDEAGDFVSYLKMLRSYLDSRNKEKFCQRYYLDEQIMAEIANVKDQLGEIVGEMGMPVPSPPFPLKGEMLASYLCAVSTGLVQFICVRTGRSSYKSFTADRIEIHPGSVMFRETPDIMVAGEIVKTSRTFARSVSPLKAEWLKRISPEISGILARQLDKNSGGGKKGKKNKELARRLETGTKASRGKTTSGATGRRKIRTTDASDPWSQSSAEPPAYAGPSRGSGSQGTAKDQVSPNGMEVRIGGQIFPLKPFKGKKKILELSWRELSSLAHRDDLELIPPHRDLRVMVHYRKYIFLKQERLGNALGIARVLSPETHFREHWPKTAKVSPWELPEEVSSLLNYLPGISPVKKNDRELGFITLYTDNQGLYWLKSVKNFSISMSDSIASLDSLFDDLAALEAVRSQGGGDTLPPGIPELKELSGSLYRRFSQLLDEL</sequence>
<dbReference type="GO" id="GO:0016787">
    <property type="term" value="F:hydrolase activity"/>
    <property type="evidence" value="ECO:0007669"/>
    <property type="project" value="UniProtKB-KW"/>
</dbReference>
<dbReference type="CDD" id="cd18791">
    <property type="entry name" value="SF2_C_RHA"/>
    <property type="match status" value="1"/>
</dbReference>
<proteinExistence type="inferred from homology"/>
<dbReference type="InterPro" id="IPR048333">
    <property type="entry name" value="HA2_WH"/>
</dbReference>
<comment type="similarity">
    <text evidence="1">Belongs to the DEAD box helicase family. DEAH subfamily.</text>
</comment>
<keyword evidence="11" id="KW-1185">Reference proteome</keyword>
<dbReference type="PANTHER" id="PTHR18934">
    <property type="entry name" value="ATP-DEPENDENT RNA HELICASE"/>
    <property type="match status" value="1"/>
</dbReference>
<evidence type="ECO:0000256" key="4">
    <source>
        <dbReference type="ARBA" id="ARBA00022801"/>
    </source>
</evidence>
<dbReference type="Proteomes" id="UP000018680">
    <property type="component" value="Chromosome"/>
</dbReference>
<feature type="region of interest" description="Disordered" evidence="7">
    <location>
        <begin position="636"/>
        <end position="717"/>
    </location>
</feature>
<dbReference type="SMART" id="SM00487">
    <property type="entry name" value="DEXDc"/>
    <property type="match status" value="1"/>
</dbReference>
<evidence type="ECO:0000313" key="11">
    <source>
        <dbReference type="Proteomes" id="UP000018680"/>
    </source>
</evidence>
<dbReference type="PANTHER" id="PTHR18934:SF99">
    <property type="entry name" value="ATP-DEPENDENT RNA HELICASE DHX37-RELATED"/>
    <property type="match status" value="1"/>
</dbReference>
<evidence type="ECO:0000259" key="9">
    <source>
        <dbReference type="PROSITE" id="PS51194"/>
    </source>
</evidence>
<name>V5WGD9_9SPIO</name>
<dbReference type="InterPro" id="IPR011545">
    <property type="entry name" value="DEAD/DEAH_box_helicase_dom"/>
</dbReference>
<dbReference type="EC" id="3.6.4.13" evidence="2"/>
<dbReference type="Pfam" id="PF04408">
    <property type="entry name" value="WHD_HA2"/>
    <property type="match status" value="1"/>
</dbReference>
<dbReference type="SMART" id="SM00847">
    <property type="entry name" value="HA2"/>
    <property type="match status" value="1"/>
</dbReference>
<keyword evidence="5 10" id="KW-0347">Helicase</keyword>
<dbReference type="RefSeq" id="WP_024267162.1">
    <property type="nucleotide sequence ID" value="NC_023035.1"/>
</dbReference>
<dbReference type="HOGENOM" id="CLU_001832_5_8_12"/>
<dbReference type="GO" id="GO:0005524">
    <property type="term" value="F:ATP binding"/>
    <property type="evidence" value="ECO:0007669"/>
    <property type="project" value="UniProtKB-KW"/>
</dbReference>
<dbReference type="Pfam" id="PF00271">
    <property type="entry name" value="Helicase_C"/>
    <property type="match status" value="1"/>
</dbReference>
<dbReference type="Pfam" id="PF00270">
    <property type="entry name" value="DEAD"/>
    <property type="match status" value="1"/>
</dbReference>
<evidence type="ECO:0000256" key="2">
    <source>
        <dbReference type="ARBA" id="ARBA00012552"/>
    </source>
</evidence>
<evidence type="ECO:0000313" key="10">
    <source>
        <dbReference type="EMBL" id="AHC14231.1"/>
    </source>
</evidence>
<dbReference type="PROSITE" id="PS51192">
    <property type="entry name" value="HELICASE_ATP_BIND_1"/>
    <property type="match status" value="1"/>
</dbReference>
<feature type="compositionally biased region" description="Polar residues" evidence="7">
    <location>
        <begin position="703"/>
        <end position="716"/>
    </location>
</feature>
<organism evidence="10 11">
    <name type="scientific">Salinispira pacifica</name>
    <dbReference type="NCBI Taxonomy" id="1307761"/>
    <lineage>
        <taxon>Bacteria</taxon>
        <taxon>Pseudomonadati</taxon>
        <taxon>Spirochaetota</taxon>
        <taxon>Spirochaetia</taxon>
        <taxon>Spirochaetales</taxon>
        <taxon>Spirochaetaceae</taxon>
        <taxon>Salinispira</taxon>
    </lineage>
</organism>
<dbReference type="InterPro" id="IPR014001">
    <property type="entry name" value="Helicase_ATP-bd"/>
</dbReference>
<evidence type="ECO:0000256" key="6">
    <source>
        <dbReference type="ARBA" id="ARBA00022840"/>
    </source>
</evidence>
<accession>V5WGD9</accession>